<comment type="caution">
    <text evidence="2">The sequence shown here is derived from an EMBL/GenBank/DDBJ whole genome shotgun (WGS) entry which is preliminary data.</text>
</comment>
<keyword evidence="3" id="KW-1185">Reference proteome</keyword>
<dbReference type="EMBL" id="BONQ01000076">
    <property type="protein sequence ID" value="GIG46662.1"/>
    <property type="molecule type" value="Genomic_DNA"/>
</dbReference>
<name>A0A919U9B0_9ACTN</name>
<accession>A0A919U9B0</accession>
<dbReference type="Proteomes" id="UP000660611">
    <property type="component" value="Unassembled WGS sequence"/>
</dbReference>
<dbReference type="AlphaFoldDB" id="A0A919U9B0"/>
<evidence type="ECO:0000313" key="3">
    <source>
        <dbReference type="Proteomes" id="UP000660611"/>
    </source>
</evidence>
<feature type="compositionally biased region" description="Polar residues" evidence="1">
    <location>
        <begin position="226"/>
        <end position="244"/>
    </location>
</feature>
<feature type="compositionally biased region" description="Polar residues" evidence="1">
    <location>
        <begin position="205"/>
        <end position="216"/>
    </location>
</feature>
<reference evidence="2" key="1">
    <citation type="submission" date="2021-01" db="EMBL/GenBank/DDBJ databases">
        <title>Whole genome shotgun sequence of Dactylosporangium siamense NBRC 106093.</title>
        <authorList>
            <person name="Komaki H."/>
            <person name="Tamura T."/>
        </authorList>
    </citation>
    <scope>NUCLEOTIDE SEQUENCE</scope>
    <source>
        <strain evidence="2">NBRC 106093</strain>
    </source>
</reference>
<feature type="region of interest" description="Disordered" evidence="1">
    <location>
        <begin position="167"/>
        <end position="244"/>
    </location>
</feature>
<proteinExistence type="predicted"/>
<evidence type="ECO:0000313" key="2">
    <source>
        <dbReference type="EMBL" id="GIG46662.1"/>
    </source>
</evidence>
<protein>
    <submittedName>
        <fullName evidence="2">Uncharacterized protein</fullName>
    </submittedName>
</protein>
<gene>
    <name evidence="2" type="ORF">Dsi01nite_047030</name>
</gene>
<evidence type="ECO:0000256" key="1">
    <source>
        <dbReference type="SAM" id="MobiDB-lite"/>
    </source>
</evidence>
<sequence length="244" mass="26870">MGVSDMGNENKPIADKLNVEIDSMKALGENLKGDAEAYDSQMNRWKALGRDEHPVNAQIGRSGENFVEGDDVRKRNLDSFTAAMKMISEVKLSLFALQQGVENIADLYKGKDGFANVKLKQIQEMFPAELPKGAKTPEPRLSLPDPSQWGMIRNDRGVVIGYDFDNDGTMDQEIPGADGDAPPKDLANSQSENSIPKDVDGKTVSGYQTLFDTTQLPEGDNRRTDYTLSEQGRINLEQETGNTP</sequence>
<organism evidence="2 3">
    <name type="scientific">Dactylosporangium siamense</name>
    <dbReference type="NCBI Taxonomy" id="685454"/>
    <lineage>
        <taxon>Bacteria</taxon>
        <taxon>Bacillati</taxon>
        <taxon>Actinomycetota</taxon>
        <taxon>Actinomycetes</taxon>
        <taxon>Micromonosporales</taxon>
        <taxon>Micromonosporaceae</taxon>
        <taxon>Dactylosporangium</taxon>
    </lineage>
</organism>